<evidence type="ECO:0000313" key="3">
    <source>
        <dbReference type="EMBL" id="BCK56175.1"/>
    </source>
</evidence>
<dbReference type="GO" id="GO:0016491">
    <property type="term" value="F:oxidoreductase activity"/>
    <property type="evidence" value="ECO:0007669"/>
    <property type="project" value="UniProtKB-KW"/>
</dbReference>
<gene>
    <name evidence="3" type="ORF">NWFMUON74_39470</name>
</gene>
<evidence type="ECO:0000259" key="2">
    <source>
        <dbReference type="Pfam" id="PF03807"/>
    </source>
</evidence>
<keyword evidence="1" id="KW-0560">Oxidoreductase</keyword>
<dbReference type="PANTHER" id="PTHR14239:SF10">
    <property type="entry name" value="REDUCTASE"/>
    <property type="match status" value="1"/>
</dbReference>
<protein>
    <submittedName>
        <fullName evidence="3">NADP oxidoreductase</fullName>
    </submittedName>
</protein>
<dbReference type="InterPro" id="IPR051267">
    <property type="entry name" value="STEAP_metalloreductase"/>
</dbReference>
<dbReference type="Proteomes" id="UP000516173">
    <property type="component" value="Chromosome"/>
</dbReference>
<dbReference type="PANTHER" id="PTHR14239">
    <property type="entry name" value="DUDULIN-RELATED"/>
    <property type="match status" value="1"/>
</dbReference>
<evidence type="ECO:0000313" key="4">
    <source>
        <dbReference type="Proteomes" id="UP000516173"/>
    </source>
</evidence>
<proteinExistence type="predicted"/>
<sequence>MGTTLGFIGSGLIGGTLARLATTAGIDVVLSNSRGPETLAGLVADLGGHARAATGEEAARADLVVVSVPLTACRHLPADALAGRVVIDTTNYYPQRDGRFPELDSDEVTSSELLQRTLPGATVVKAFNNVFHHQLHTLARPPGSPDRSALPIAGDDEAAKKAVSGLMDALGYDAVDTGALSTSWRSEPNTPVYVMPYFGAMPTDLPGEELMAWMAKADGASIPTTQVEALVASAARGPAGGRF</sequence>
<feature type="domain" description="Pyrroline-5-carboxylate reductase catalytic N-terminal" evidence="2">
    <location>
        <begin position="5"/>
        <end position="92"/>
    </location>
</feature>
<organism evidence="3 4">
    <name type="scientific">Nocardia wallacei</name>
    <dbReference type="NCBI Taxonomy" id="480035"/>
    <lineage>
        <taxon>Bacteria</taxon>
        <taxon>Bacillati</taxon>
        <taxon>Actinomycetota</taxon>
        <taxon>Actinomycetes</taxon>
        <taxon>Mycobacteriales</taxon>
        <taxon>Nocardiaceae</taxon>
        <taxon>Nocardia</taxon>
    </lineage>
</organism>
<dbReference type="KEGG" id="nwl:NWFMUON74_39470"/>
<dbReference type="AlphaFoldDB" id="A0A7G1KLR5"/>
<dbReference type="EMBL" id="AP023396">
    <property type="protein sequence ID" value="BCK56175.1"/>
    <property type="molecule type" value="Genomic_DNA"/>
</dbReference>
<dbReference type="Gene3D" id="3.40.50.720">
    <property type="entry name" value="NAD(P)-binding Rossmann-like Domain"/>
    <property type="match status" value="1"/>
</dbReference>
<keyword evidence="4" id="KW-1185">Reference proteome</keyword>
<evidence type="ECO:0000256" key="1">
    <source>
        <dbReference type="ARBA" id="ARBA00023002"/>
    </source>
</evidence>
<accession>A0A7G1KLR5</accession>
<name>A0A7G1KLR5_9NOCA</name>
<dbReference type="Pfam" id="PF03807">
    <property type="entry name" value="F420_oxidored"/>
    <property type="match status" value="1"/>
</dbReference>
<dbReference type="RefSeq" id="WP_187683300.1">
    <property type="nucleotide sequence ID" value="NZ_AP023396.1"/>
</dbReference>
<dbReference type="GeneID" id="80348445"/>
<dbReference type="InterPro" id="IPR028939">
    <property type="entry name" value="P5C_Rdtase_cat_N"/>
</dbReference>
<reference evidence="3 4" key="1">
    <citation type="submission" date="2020-08" db="EMBL/GenBank/DDBJ databases">
        <title>Genome Sequencing of Nocardia wallacei strain FMUON74 and assembly.</title>
        <authorList>
            <person name="Toyokawa M."/>
            <person name="Uesaka K."/>
        </authorList>
    </citation>
    <scope>NUCLEOTIDE SEQUENCE [LARGE SCALE GENOMIC DNA]</scope>
    <source>
        <strain evidence="3 4">FMUON74</strain>
    </source>
</reference>
<dbReference type="InterPro" id="IPR036291">
    <property type="entry name" value="NAD(P)-bd_dom_sf"/>
</dbReference>
<dbReference type="SUPFAM" id="SSF51735">
    <property type="entry name" value="NAD(P)-binding Rossmann-fold domains"/>
    <property type="match status" value="1"/>
</dbReference>